<reference evidence="2 3" key="1">
    <citation type="submission" date="2013-05" db="EMBL/GenBank/DDBJ databases">
        <title>Draft genome of the parasitic nematode Anyclostoma ceylanicum.</title>
        <authorList>
            <person name="Mitreva M."/>
        </authorList>
    </citation>
    <scope>NUCLEOTIDE SEQUENCE [LARGE SCALE GENOMIC DNA]</scope>
</reference>
<proteinExistence type="predicted"/>
<sequence length="90" mass="10430">MATMIRSLYRFTVQKLNFPPWSLLTNFLCFHSPSNSTLASKSIRRIKFLSLVTLIFLFLDGVIGIWMRIYTPDTSISTLRPAIKLVLRIH</sequence>
<protein>
    <submittedName>
        <fullName evidence="2">Uncharacterized protein</fullName>
    </submittedName>
</protein>
<dbReference type="Proteomes" id="UP000054495">
    <property type="component" value="Unassembled WGS sequence"/>
</dbReference>
<dbReference type="EMBL" id="KE124961">
    <property type="protein sequence ID" value="EPB73988.1"/>
    <property type="molecule type" value="Genomic_DNA"/>
</dbReference>
<accession>A0A0D6LS12</accession>
<keyword evidence="3" id="KW-1185">Reference proteome</keyword>
<dbReference type="AlphaFoldDB" id="A0A0D6LS12"/>
<name>A0A0D6LS12_9BILA</name>
<evidence type="ECO:0000256" key="1">
    <source>
        <dbReference type="SAM" id="Phobius"/>
    </source>
</evidence>
<keyword evidence="1" id="KW-1133">Transmembrane helix</keyword>
<gene>
    <name evidence="2" type="ORF">ANCCEY_06917</name>
</gene>
<evidence type="ECO:0000313" key="2">
    <source>
        <dbReference type="EMBL" id="EPB73988.1"/>
    </source>
</evidence>
<evidence type="ECO:0000313" key="3">
    <source>
        <dbReference type="Proteomes" id="UP000054495"/>
    </source>
</evidence>
<feature type="transmembrane region" description="Helical" evidence="1">
    <location>
        <begin position="48"/>
        <end position="69"/>
    </location>
</feature>
<keyword evidence="1" id="KW-0812">Transmembrane</keyword>
<organism evidence="2 3">
    <name type="scientific">Ancylostoma ceylanicum</name>
    <dbReference type="NCBI Taxonomy" id="53326"/>
    <lineage>
        <taxon>Eukaryota</taxon>
        <taxon>Metazoa</taxon>
        <taxon>Ecdysozoa</taxon>
        <taxon>Nematoda</taxon>
        <taxon>Chromadorea</taxon>
        <taxon>Rhabditida</taxon>
        <taxon>Rhabditina</taxon>
        <taxon>Rhabditomorpha</taxon>
        <taxon>Strongyloidea</taxon>
        <taxon>Ancylostomatidae</taxon>
        <taxon>Ancylostomatinae</taxon>
        <taxon>Ancylostoma</taxon>
    </lineage>
</organism>
<keyword evidence="1" id="KW-0472">Membrane</keyword>